<dbReference type="EMBL" id="UINC01048841">
    <property type="protein sequence ID" value="SVB59882.1"/>
    <property type="molecule type" value="Genomic_DNA"/>
</dbReference>
<proteinExistence type="predicted"/>
<dbReference type="PROSITE" id="PS50886">
    <property type="entry name" value="TRBD"/>
    <property type="match status" value="1"/>
</dbReference>
<dbReference type="PANTHER" id="PTHR11586:SF37">
    <property type="entry name" value="TRNA-BINDING DOMAIN-CONTAINING PROTEIN"/>
    <property type="match status" value="1"/>
</dbReference>
<dbReference type="NCBIfam" id="TIGR02222">
    <property type="entry name" value="chap_CsaA"/>
    <property type="match status" value="1"/>
</dbReference>
<dbReference type="CDD" id="cd02798">
    <property type="entry name" value="tRNA_bind_CsaA"/>
    <property type="match status" value="1"/>
</dbReference>
<dbReference type="InterPro" id="IPR008231">
    <property type="entry name" value="CsaA"/>
</dbReference>
<keyword evidence="1" id="KW-0820">tRNA-binding</keyword>
<keyword evidence="2" id="KW-0694">RNA-binding</keyword>
<dbReference type="NCBIfam" id="NF007495">
    <property type="entry name" value="PRK10089.1-4"/>
    <property type="match status" value="1"/>
</dbReference>
<evidence type="ECO:0000256" key="1">
    <source>
        <dbReference type="ARBA" id="ARBA00022555"/>
    </source>
</evidence>
<protein>
    <recommendedName>
        <fullName evidence="3">tRNA-binding domain-containing protein</fullName>
    </recommendedName>
</protein>
<evidence type="ECO:0000256" key="2">
    <source>
        <dbReference type="ARBA" id="ARBA00022884"/>
    </source>
</evidence>
<gene>
    <name evidence="4" type="ORF">METZ01_LOCUS212736</name>
</gene>
<dbReference type="AlphaFoldDB" id="A0A382FB56"/>
<dbReference type="GO" id="GO:0000049">
    <property type="term" value="F:tRNA binding"/>
    <property type="evidence" value="ECO:0007669"/>
    <property type="project" value="UniProtKB-KW"/>
</dbReference>
<evidence type="ECO:0000313" key="4">
    <source>
        <dbReference type="EMBL" id="SVB59882.1"/>
    </source>
</evidence>
<evidence type="ECO:0000259" key="3">
    <source>
        <dbReference type="PROSITE" id="PS50886"/>
    </source>
</evidence>
<dbReference type="Pfam" id="PF01588">
    <property type="entry name" value="tRNA_bind"/>
    <property type="match status" value="1"/>
</dbReference>
<dbReference type="NCBIfam" id="NF007494">
    <property type="entry name" value="PRK10089.1-3"/>
    <property type="match status" value="1"/>
</dbReference>
<dbReference type="SUPFAM" id="SSF50249">
    <property type="entry name" value="Nucleic acid-binding proteins"/>
    <property type="match status" value="1"/>
</dbReference>
<name>A0A382FB56_9ZZZZ</name>
<dbReference type="InterPro" id="IPR012340">
    <property type="entry name" value="NA-bd_OB-fold"/>
</dbReference>
<dbReference type="FunFam" id="2.40.50.140:FF:000165">
    <property type="entry name" value="Chaperone CsaA"/>
    <property type="match status" value="1"/>
</dbReference>
<reference evidence="4" key="1">
    <citation type="submission" date="2018-05" db="EMBL/GenBank/DDBJ databases">
        <authorList>
            <person name="Lanie J.A."/>
            <person name="Ng W.-L."/>
            <person name="Kazmierczak K.M."/>
            <person name="Andrzejewski T.M."/>
            <person name="Davidsen T.M."/>
            <person name="Wayne K.J."/>
            <person name="Tettelin H."/>
            <person name="Glass J.I."/>
            <person name="Rusch D."/>
            <person name="Podicherti R."/>
            <person name="Tsui H.-C.T."/>
            <person name="Winkler M.E."/>
        </authorList>
    </citation>
    <scope>NUCLEOTIDE SEQUENCE</scope>
</reference>
<dbReference type="PANTHER" id="PTHR11586">
    <property type="entry name" value="TRNA-AMINOACYLATION COFACTOR ARC1 FAMILY MEMBER"/>
    <property type="match status" value="1"/>
</dbReference>
<organism evidence="4">
    <name type="scientific">marine metagenome</name>
    <dbReference type="NCBI Taxonomy" id="408172"/>
    <lineage>
        <taxon>unclassified sequences</taxon>
        <taxon>metagenomes</taxon>
        <taxon>ecological metagenomes</taxon>
    </lineage>
</organism>
<accession>A0A382FB56</accession>
<dbReference type="Gene3D" id="2.40.50.140">
    <property type="entry name" value="Nucleic acid-binding proteins"/>
    <property type="match status" value="1"/>
</dbReference>
<feature type="domain" description="TRNA-binding" evidence="3">
    <location>
        <begin position="6"/>
        <end position="109"/>
    </location>
</feature>
<dbReference type="InterPro" id="IPR051270">
    <property type="entry name" value="Tyrosine-tRNA_ligase_regulator"/>
</dbReference>
<sequence length="109" mass="12055">MINIEDFAKLELRVGTIKEAENFPEAKIPAYKLRIDFGSFGKKWSSAQITENYSLIDLVGRRIIAAMNLGNKVIGPFKSEVLVMGAEDSNGNIVLIEPDRDIENGSVVN</sequence>
<dbReference type="InterPro" id="IPR002547">
    <property type="entry name" value="tRNA-bd_dom"/>
</dbReference>